<reference evidence="1 2" key="1">
    <citation type="submission" date="2016-06" db="EMBL/GenBank/DDBJ databases">
        <title>Evolution of pathogenesis and genome organization in the Tremellales.</title>
        <authorList>
            <person name="Cuomo C."/>
            <person name="Litvintseva A."/>
            <person name="Heitman J."/>
            <person name="Chen Y."/>
            <person name="Sun S."/>
            <person name="Springer D."/>
            <person name="Dromer F."/>
            <person name="Young S."/>
            <person name="Zeng Q."/>
            <person name="Chapman S."/>
            <person name="Gujja S."/>
            <person name="Saif S."/>
            <person name="Birren B."/>
        </authorList>
    </citation>
    <scope>NUCLEOTIDE SEQUENCE [LARGE SCALE GENOMIC DNA]</scope>
    <source>
        <strain evidence="1 2">CBS 7118</strain>
    </source>
</reference>
<name>A0A1E3IHF7_9TREE</name>
<dbReference type="AlphaFoldDB" id="A0A1E3IHF7"/>
<gene>
    <name evidence="1" type="ORF">L198_06771</name>
</gene>
<keyword evidence="2" id="KW-1185">Reference proteome</keyword>
<accession>A0A1E3IHF7</accession>
<evidence type="ECO:0000313" key="2">
    <source>
        <dbReference type="Proteomes" id="UP000094819"/>
    </source>
</evidence>
<dbReference type="Proteomes" id="UP000094819">
    <property type="component" value="Unassembled WGS sequence"/>
</dbReference>
<sequence>MAFLDDLPGPLAFPLVRSPSSVQLFPSPPSPAVRVEESAPRAHSPLYLRSLRAFPLPTRIARPRLGGIDLSATLHTHSDTGTSHEGEEPSPVTASLKRALSLLAADATSLNVRRTIEDTVAVYRQYVIAQEKPSKRLSYTQPKWEKGWRGILQQGTGGVSKTLLDQHEDLLREMLIEAGTTEEKEIG</sequence>
<dbReference type="RefSeq" id="XP_019029102.1">
    <property type="nucleotide sequence ID" value="XM_019178825.1"/>
</dbReference>
<dbReference type="GeneID" id="30195983"/>
<dbReference type="EMBL" id="AWGH01000026">
    <property type="protein sequence ID" value="ODN88034.1"/>
    <property type="molecule type" value="Genomic_DNA"/>
</dbReference>
<organism evidence="1 2">
    <name type="scientific">Cryptococcus wingfieldii CBS 7118</name>
    <dbReference type="NCBI Taxonomy" id="1295528"/>
    <lineage>
        <taxon>Eukaryota</taxon>
        <taxon>Fungi</taxon>
        <taxon>Dikarya</taxon>
        <taxon>Basidiomycota</taxon>
        <taxon>Agaricomycotina</taxon>
        <taxon>Tremellomycetes</taxon>
        <taxon>Tremellales</taxon>
        <taxon>Cryptococcaceae</taxon>
        <taxon>Cryptococcus</taxon>
    </lineage>
</organism>
<protein>
    <submittedName>
        <fullName evidence="1">Uncharacterized protein</fullName>
    </submittedName>
</protein>
<proteinExistence type="predicted"/>
<dbReference type="OrthoDB" id="10602154at2759"/>
<comment type="caution">
    <text evidence="1">The sequence shown here is derived from an EMBL/GenBank/DDBJ whole genome shotgun (WGS) entry which is preliminary data.</text>
</comment>
<evidence type="ECO:0000313" key="1">
    <source>
        <dbReference type="EMBL" id="ODN88034.1"/>
    </source>
</evidence>